<comment type="caution">
    <text evidence="4">The sequence shown here is derived from an EMBL/GenBank/DDBJ whole genome shotgun (WGS) entry which is preliminary data.</text>
</comment>
<protein>
    <submittedName>
        <fullName evidence="4">Uncharacterized protein</fullName>
    </submittedName>
</protein>
<reference evidence="4 5" key="1">
    <citation type="submission" date="2019-03" db="EMBL/GenBank/DDBJ databases">
        <title>Single cell metagenomics reveals metabolic interactions within the superorganism composed of flagellate Streblomastix strix and complex community of Bacteroidetes bacteria on its surface.</title>
        <authorList>
            <person name="Treitli S.C."/>
            <person name="Kolisko M."/>
            <person name="Husnik F."/>
            <person name="Keeling P."/>
            <person name="Hampl V."/>
        </authorList>
    </citation>
    <scope>NUCLEOTIDE SEQUENCE [LARGE SCALE GENOMIC DNA]</scope>
    <source>
        <strain evidence="4">ST1C</strain>
    </source>
</reference>
<dbReference type="Proteomes" id="UP000324800">
    <property type="component" value="Unassembled WGS sequence"/>
</dbReference>
<gene>
    <name evidence="4" type="ORF">EZS28_028021</name>
</gene>
<evidence type="ECO:0000256" key="1">
    <source>
        <dbReference type="SAM" id="Coils"/>
    </source>
</evidence>
<evidence type="ECO:0000256" key="3">
    <source>
        <dbReference type="SAM" id="Phobius"/>
    </source>
</evidence>
<sequence length="583" mass="66924">MNDYELVRDDKGYLIWPLEDTTKLPIFAHGKGRSSNKAKFSMRDYSWLDNRKKWYGILIQNDGKQFYGLDGGNESVRLEVEIEEGEQFVNFIRFQLAEWWAWVVPPIVVGSLTLIISGIVYILWKDRYEKKKEAEHLKELQEQKEKRQKLEEINHLDQDLQNEDGDYNTMIITEEDEVKTQLPKVNLTESQSSIHFVSLRNAQQQTQSQILLESESKSQSSSTLPIKQKSHLQINPRDDEQFADVVKVIDKVSQSSSQSETNPSILQQLETPQAWQQEQKMESYEEFPNLTRVPSHSSTTSLFISTNQSSSQFQTNQSIIPQSSSSQSISKLTNLSSTNQNHLSKHFDRLELLLQTLENKQTVKEKHPLATCEYDQSTDTLQISDKNISIESDTNLTSQNSSDTKINKSTSPLHKQKPKHHSSSQSKATFTGHLFDQEAPDIDFSLISSDAPELERVVWGPSGPPATLSLAKFGVFVPTPEILQLQRRQSIINDQIDQTADEQNNGRSIPNIQQKVQEKEQLGQSDLKQKEKENSIEEEKTKQIISKKEKQKLKIKVKTRKKSLQKQDQFPHQCLSPVEEDIE</sequence>
<dbReference type="EMBL" id="SNRW01010512">
    <property type="protein sequence ID" value="KAA6376453.1"/>
    <property type="molecule type" value="Genomic_DNA"/>
</dbReference>
<feature type="coiled-coil region" evidence="1">
    <location>
        <begin position="130"/>
        <end position="163"/>
    </location>
</feature>
<keyword evidence="3" id="KW-1133">Transmembrane helix</keyword>
<proteinExistence type="predicted"/>
<feature type="transmembrane region" description="Helical" evidence="3">
    <location>
        <begin position="99"/>
        <end position="124"/>
    </location>
</feature>
<keyword evidence="1" id="KW-0175">Coiled coil</keyword>
<dbReference type="AlphaFoldDB" id="A0A5J4V1V9"/>
<evidence type="ECO:0000313" key="4">
    <source>
        <dbReference type="EMBL" id="KAA6376453.1"/>
    </source>
</evidence>
<evidence type="ECO:0000313" key="5">
    <source>
        <dbReference type="Proteomes" id="UP000324800"/>
    </source>
</evidence>
<keyword evidence="3" id="KW-0472">Membrane</keyword>
<feature type="region of interest" description="Disordered" evidence="2">
    <location>
        <begin position="210"/>
        <end position="237"/>
    </location>
</feature>
<accession>A0A5J4V1V9</accession>
<feature type="region of interest" description="Disordered" evidence="2">
    <location>
        <begin position="519"/>
        <end position="541"/>
    </location>
</feature>
<keyword evidence="3" id="KW-0812">Transmembrane</keyword>
<feature type="region of interest" description="Disordered" evidence="2">
    <location>
        <begin position="558"/>
        <end position="583"/>
    </location>
</feature>
<feature type="region of interest" description="Disordered" evidence="2">
    <location>
        <begin position="392"/>
        <end position="427"/>
    </location>
</feature>
<evidence type="ECO:0000256" key="2">
    <source>
        <dbReference type="SAM" id="MobiDB-lite"/>
    </source>
</evidence>
<organism evidence="4 5">
    <name type="scientific">Streblomastix strix</name>
    <dbReference type="NCBI Taxonomy" id="222440"/>
    <lineage>
        <taxon>Eukaryota</taxon>
        <taxon>Metamonada</taxon>
        <taxon>Preaxostyla</taxon>
        <taxon>Oxymonadida</taxon>
        <taxon>Streblomastigidae</taxon>
        <taxon>Streblomastix</taxon>
    </lineage>
</organism>
<feature type="compositionally biased region" description="Polar residues" evidence="2">
    <location>
        <begin position="392"/>
        <end position="410"/>
    </location>
</feature>
<name>A0A5J4V1V9_9EUKA</name>
<feature type="compositionally biased region" description="Low complexity" evidence="2">
    <location>
        <begin position="210"/>
        <end position="222"/>
    </location>
</feature>